<feature type="compositionally biased region" description="Polar residues" evidence="1">
    <location>
        <begin position="26"/>
        <end position="41"/>
    </location>
</feature>
<feature type="region of interest" description="Disordered" evidence="1">
    <location>
        <begin position="213"/>
        <end position="234"/>
    </location>
</feature>
<dbReference type="EMBL" id="JAGMVJ010000012">
    <property type="protein sequence ID" value="KAH7084317.1"/>
    <property type="molecule type" value="Genomic_DNA"/>
</dbReference>
<comment type="caution">
    <text evidence="2">The sequence shown here is derived from an EMBL/GenBank/DDBJ whole genome shotgun (WGS) entry which is preliminary data.</text>
</comment>
<feature type="compositionally biased region" description="Low complexity" evidence="1">
    <location>
        <begin position="1"/>
        <end position="14"/>
    </location>
</feature>
<evidence type="ECO:0000256" key="1">
    <source>
        <dbReference type="SAM" id="MobiDB-lite"/>
    </source>
</evidence>
<evidence type="ECO:0000313" key="2">
    <source>
        <dbReference type="EMBL" id="KAH7084317.1"/>
    </source>
</evidence>
<dbReference type="Proteomes" id="UP000813461">
    <property type="component" value="Unassembled WGS sequence"/>
</dbReference>
<evidence type="ECO:0000313" key="3">
    <source>
        <dbReference type="Proteomes" id="UP000813461"/>
    </source>
</evidence>
<feature type="region of interest" description="Disordered" evidence="1">
    <location>
        <begin position="1"/>
        <end position="41"/>
    </location>
</feature>
<keyword evidence="3" id="KW-1185">Reference proteome</keyword>
<gene>
    <name evidence="2" type="ORF">FB567DRAFT_629840</name>
</gene>
<sequence>MSDTDIPTIATTPDSAHDAELGLLQDDQTPHSGQYSYPTATSPFNSMHLVDDYSTAELRDAWQPERPREELLDGQEDGFRPNTPTVMITNPASPPLWWQHTLEAGQAQSWLEPGPMQPRVYQSPFHMPELDEGSPALIPTTASAPTFWFSSSPVAEYENLLHGNSTASHKVLLSTPPPERLEEWAPNAPQKAKFTPRPLEEYYAILRHEETDTSGLAHSRGQYSHHGPLPVPDMHGPHTYIAHTPKRRCKDALSDQQDVASKRARANNNASEAHEDSNATYLANNPLATSLQTVTSASSLIGKARDNKKYAHARPWGLQRILTHRFVEQKAAMLGTQIPPITDADVHLYCYSPQSPYDIIHSAVAPVNVDIRLLGNIEISADEILAFFPHHLKWSDVVHRLAQNGASPNEMANYINHTRNLSKANGKRGNTILKWLQGADKVILRAEKKLGFRDRKPFRTTCFTAKDWVPYVHPRIKEMIDYFLVDLADGLARYPSGEGARSLTRAVRLAVARGDRYVKLSQIQEYIRRNLLIYPPLPSMHVQMMNGHHPDVVASGRMRDEVRCAPRL</sequence>
<dbReference type="AlphaFoldDB" id="A0A8K0R354"/>
<feature type="region of interest" description="Disordered" evidence="1">
    <location>
        <begin position="247"/>
        <end position="279"/>
    </location>
</feature>
<name>A0A8K0R354_9PLEO</name>
<protein>
    <submittedName>
        <fullName evidence="2">Uncharacterized protein</fullName>
    </submittedName>
</protein>
<accession>A0A8K0R354</accession>
<organism evidence="2 3">
    <name type="scientific">Paraphoma chrysanthemicola</name>
    <dbReference type="NCBI Taxonomy" id="798071"/>
    <lineage>
        <taxon>Eukaryota</taxon>
        <taxon>Fungi</taxon>
        <taxon>Dikarya</taxon>
        <taxon>Ascomycota</taxon>
        <taxon>Pezizomycotina</taxon>
        <taxon>Dothideomycetes</taxon>
        <taxon>Pleosporomycetidae</taxon>
        <taxon>Pleosporales</taxon>
        <taxon>Pleosporineae</taxon>
        <taxon>Phaeosphaeriaceae</taxon>
        <taxon>Paraphoma</taxon>
    </lineage>
</organism>
<dbReference type="OrthoDB" id="3800972at2759"/>
<reference evidence="2" key="1">
    <citation type="journal article" date="2021" name="Nat. Commun.">
        <title>Genetic determinants of endophytism in the Arabidopsis root mycobiome.</title>
        <authorList>
            <person name="Mesny F."/>
            <person name="Miyauchi S."/>
            <person name="Thiergart T."/>
            <person name="Pickel B."/>
            <person name="Atanasova L."/>
            <person name="Karlsson M."/>
            <person name="Huettel B."/>
            <person name="Barry K.W."/>
            <person name="Haridas S."/>
            <person name="Chen C."/>
            <person name="Bauer D."/>
            <person name="Andreopoulos W."/>
            <person name="Pangilinan J."/>
            <person name="LaButti K."/>
            <person name="Riley R."/>
            <person name="Lipzen A."/>
            <person name="Clum A."/>
            <person name="Drula E."/>
            <person name="Henrissat B."/>
            <person name="Kohler A."/>
            <person name="Grigoriev I.V."/>
            <person name="Martin F.M."/>
            <person name="Hacquard S."/>
        </authorList>
    </citation>
    <scope>NUCLEOTIDE SEQUENCE</scope>
    <source>
        <strain evidence="2">MPI-SDFR-AT-0120</strain>
    </source>
</reference>
<proteinExistence type="predicted"/>